<dbReference type="GO" id="GO:0008270">
    <property type="term" value="F:zinc ion binding"/>
    <property type="evidence" value="ECO:0007669"/>
    <property type="project" value="InterPro"/>
</dbReference>
<organism evidence="3 4">
    <name type="scientific">Neocucurbitaria cava</name>
    <dbReference type="NCBI Taxonomy" id="798079"/>
    <lineage>
        <taxon>Eukaryota</taxon>
        <taxon>Fungi</taxon>
        <taxon>Dikarya</taxon>
        <taxon>Ascomycota</taxon>
        <taxon>Pezizomycotina</taxon>
        <taxon>Dothideomycetes</taxon>
        <taxon>Pleosporomycetidae</taxon>
        <taxon>Pleosporales</taxon>
        <taxon>Pleosporineae</taxon>
        <taxon>Cucurbitariaceae</taxon>
        <taxon>Neocucurbitaria</taxon>
    </lineage>
</organism>
<dbReference type="EMBL" id="JAPEUY010000010">
    <property type="protein sequence ID" value="KAJ4368755.1"/>
    <property type="molecule type" value="Genomic_DNA"/>
</dbReference>
<dbReference type="SMART" id="SM00906">
    <property type="entry name" value="Fungal_trans"/>
    <property type="match status" value="1"/>
</dbReference>
<evidence type="ECO:0000313" key="3">
    <source>
        <dbReference type="EMBL" id="KAJ4368755.1"/>
    </source>
</evidence>
<reference evidence="3" key="1">
    <citation type="submission" date="2022-10" db="EMBL/GenBank/DDBJ databases">
        <title>Tapping the CABI collections for fungal endophytes: first genome assemblies for Collariella, Neodidymelliopsis, Ascochyta clinopodiicola, Didymella pomorum, Didymosphaeria variabile, Neocosmospora piperis and Neocucurbitaria cava.</title>
        <authorList>
            <person name="Hill R."/>
        </authorList>
    </citation>
    <scope>NUCLEOTIDE SEQUENCE</scope>
    <source>
        <strain evidence="3">IMI 356814</strain>
    </source>
</reference>
<dbReference type="GO" id="GO:0006351">
    <property type="term" value="P:DNA-templated transcription"/>
    <property type="evidence" value="ECO:0007669"/>
    <property type="project" value="InterPro"/>
</dbReference>
<accession>A0A9W8Y8U2</accession>
<dbReference type="OrthoDB" id="5296287at2759"/>
<name>A0A9W8Y8U2_9PLEO</name>
<sequence length="692" mass="77702">MPRKDRLKTVTEHARQMAELLRSLSPRVSTQEKARIADILEAVDQELCEIRDSTTSSAADNDTYFSQKSTDPSLVNHHELHTQSSDFLDEDLHKNECTRATGFVGRASEVHWLRAVTLAQTEYEFDNMGDTTPHGNVPSESGSNQMMTSFSYWADSESVDIEFFVVPYELPPMETAERLLQCYMLKVHSSFPILQRKIFEEQFKRYFAVLQNGNAPRFSPKWQAILNMIFAIGAKYSHLANVSWQADERDHLIYQARARAFGLDESLVTAHPDLPTIQSVGLLSFYWLSVGQVSRAWTVVGIAIRFAYSLGLHIRSEDPSLEADKRETLARTWWSLYSLERTLSVVTGRPSIIVDSFCSVPLPIALPEDDVPNIVEATYPTRNDWTLTTATTNSGSHLKAAIQLSIITQDILTSLYSTGIMFRPPGEVQQVMTQLSQRLDDWIISLPEQFNFQLTSKASGVEFNRERMLLEFQFCSATILLTRPCLGGGRQTWSDAQETSFVKRMADSCIDAAKRIVSRLSEKPTPTLVLNDGPWWCIIHHTMQAISVFLLGLACPSSISHDSMTLVHNLKRAMRWLQSIRNPVAERAYSVALDAFESVARRCSVDVSASWVEDIEVLRERGAHHGVSIIASASELPDHFDTTCIAHAGGAATALASHVAYDVVMTESSFHLPRAAPIYEDDYYRDGNIGYA</sequence>
<evidence type="ECO:0000256" key="1">
    <source>
        <dbReference type="ARBA" id="ARBA00023242"/>
    </source>
</evidence>
<dbReference type="PANTHER" id="PTHR47654:SF5">
    <property type="entry name" value="TRANSCRIPTION FACTOR DOMAIN-CONTAINING PROTEIN"/>
    <property type="match status" value="1"/>
</dbReference>
<feature type="domain" description="Xylanolytic transcriptional activator regulatory" evidence="2">
    <location>
        <begin position="296"/>
        <end position="369"/>
    </location>
</feature>
<dbReference type="Proteomes" id="UP001140560">
    <property type="component" value="Unassembled WGS sequence"/>
</dbReference>
<dbReference type="Pfam" id="PF04082">
    <property type="entry name" value="Fungal_trans"/>
    <property type="match status" value="1"/>
</dbReference>
<dbReference type="InterPro" id="IPR007219">
    <property type="entry name" value="XnlR_reg_dom"/>
</dbReference>
<gene>
    <name evidence="3" type="ORF">N0V83_005837</name>
</gene>
<evidence type="ECO:0000259" key="2">
    <source>
        <dbReference type="SMART" id="SM00906"/>
    </source>
</evidence>
<keyword evidence="4" id="KW-1185">Reference proteome</keyword>
<dbReference type="CDD" id="cd12148">
    <property type="entry name" value="fungal_TF_MHR"/>
    <property type="match status" value="1"/>
</dbReference>
<evidence type="ECO:0000313" key="4">
    <source>
        <dbReference type="Proteomes" id="UP001140560"/>
    </source>
</evidence>
<dbReference type="PANTHER" id="PTHR47654">
    <property type="entry name" value="ZN(II)2CYS6 TRANSCRIPTION FACTOR (EUROFUNG)-RELATED"/>
    <property type="match status" value="1"/>
</dbReference>
<dbReference type="GO" id="GO:0003677">
    <property type="term" value="F:DNA binding"/>
    <property type="evidence" value="ECO:0007669"/>
    <property type="project" value="InterPro"/>
</dbReference>
<keyword evidence="1" id="KW-0539">Nucleus</keyword>
<proteinExistence type="predicted"/>
<dbReference type="AlphaFoldDB" id="A0A9W8Y8U2"/>
<protein>
    <recommendedName>
        <fullName evidence="2">Xylanolytic transcriptional activator regulatory domain-containing protein</fullName>
    </recommendedName>
</protein>
<comment type="caution">
    <text evidence="3">The sequence shown here is derived from an EMBL/GenBank/DDBJ whole genome shotgun (WGS) entry which is preliminary data.</text>
</comment>
<dbReference type="InterPro" id="IPR053230">
    <property type="entry name" value="Trans_reg_galc"/>
</dbReference>